<keyword evidence="3" id="KW-1185">Reference proteome</keyword>
<dbReference type="EMBL" id="BGZK01000727">
    <property type="protein sequence ID" value="GBP58106.1"/>
    <property type="molecule type" value="Genomic_DNA"/>
</dbReference>
<dbReference type="Proteomes" id="UP000299102">
    <property type="component" value="Unassembled WGS sequence"/>
</dbReference>
<evidence type="ECO:0000256" key="1">
    <source>
        <dbReference type="SAM" id="MobiDB-lite"/>
    </source>
</evidence>
<proteinExistence type="predicted"/>
<feature type="compositionally biased region" description="Low complexity" evidence="1">
    <location>
        <begin position="163"/>
        <end position="174"/>
    </location>
</feature>
<feature type="region of interest" description="Disordered" evidence="1">
    <location>
        <begin position="147"/>
        <end position="174"/>
    </location>
</feature>
<reference evidence="2 3" key="1">
    <citation type="journal article" date="2019" name="Commun. Biol.">
        <title>The bagworm genome reveals a unique fibroin gene that provides high tensile strength.</title>
        <authorList>
            <person name="Kono N."/>
            <person name="Nakamura H."/>
            <person name="Ohtoshi R."/>
            <person name="Tomita M."/>
            <person name="Numata K."/>
            <person name="Arakawa K."/>
        </authorList>
    </citation>
    <scope>NUCLEOTIDE SEQUENCE [LARGE SCALE GENOMIC DNA]</scope>
</reference>
<gene>
    <name evidence="2" type="ORF">EVAR_40650_1</name>
</gene>
<protein>
    <submittedName>
        <fullName evidence="2">Uncharacterized protein</fullName>
    </submittedName>
</protein>
<evidence type="ECO:0000313" key="2">
    <source>
        <dbReference type="EMBL" id="GBP58106.1"/>
    </source>
</evidence>
<organism evidence="2 3">
    <name type="scientific">Eumeta variegata</name>
    <name type="common">Bagworm moth</name>
    <name type="synonym">Eumeta japonica</name>
    <dbReference type="NCBI Taxonomy" id="151549"/>
    <lineage>
        <taxon>Eukaryota</taxon>
        <taxon>Metazoa</taxon>
        <taxon>Ecdysozoa</taxon>
        <taxon>Arthropoda</taxon>
        <taxon>Hexapoda</taxon>
        <taxon>Insecta</taxon>
        <taxon>Pterygota</taxon>
        <taxon>Neoptera</taxon>
        <taxon>Endopterygota</taxon>
        <taxon>Lepidoptera</taxon>
        <taxon>Glossata</taxon>
        <taxon>Ditrysia</taxon>
        <taxon>Tineoidea</taxon>
        <taxon>Psychidae</taxon>
        <taxon>Oiketicinae</taxon>
        <taxon>Eumeta</taxon>
    </lineage>
</organism>
<comment type="caution">
    <text evidence="2">The sequence shown here is derived from an EMBL/GenBank/DDBJ whole genome shotgun (WGS) entry which is preliminary data.</text>
</comment>
<name>A0A4C1X300_EUMVA</name>
<dbReference type="AlphaFoldDB" id="A0A4C1X300"/>
<accession>A0A4C1X300</accession>
<sequence>MLFGDISPMGSEGLLPEHRNAAHAAPPPISLGLIAGTRVCSLKRVAALSGLLSTPMKTRAARCRAVRLAHRVSQPAGGPPHRRAAPVIESRAAMNGMRRLRLRKSSVRRNASECGDARSRLRGEPSARLAPCRAAIHAARAGAECGRRHRSLRNASPLESSRPAPAGTPAALAATHPSSIHSDTVNYIDTVQIEGWSPSATPARLLPF</sequence>
<evidence type="ECO:0000313" key="3">
    <source>
        <dbReference type="Proteomes" id="UP000299102"/>
    </source>
</evidence>